<dbReference type="AlphaFoldDB" id="A0A412EWS8"/>
<sequence length="107" mass="12664">MDYLNFFSQRLNELRTQKGVSARDMSLSLGQCESYINKIENQKSLPSMNVFFYICDFLDIHPKDFFNMTLENPTTTNELFEKISKLTPEQQQHFLFLIDDLLKSGRR</sequence>
<dbReference type="CDD" id="cd00093">
    <property type="entry name" value="HTH_XRE"/>
    <property type="match status" value="1"/>
</dbReference>
<gene>
    <name evidence="2" type="ORF">DWY33_14875</name>
</gene>
<dbReference type="Gene3D" id="1.10.260.40">
    <property type="entry name" value="lambda repressor-like DNA-binding domains"/>
    <property type="match status" value="1"/>
</dbReference>
<organism evidence="2 3">
    <name type="scientific">Dorea formicigenerans</name>
    <dbReference type="NCBI Taxonomy" id="39486"/>
    <lineage>
        <taxon>Bacteria</taxon>
        <taxon>Bacillati</taxon>
        <taxon>Bacillota</taxon>
        <taxon>Clostridia</taxon>
        <taxon>Lachnospirales</taxon>
        <taxon>Lachnospiraceae</taxon>
        <taxon>Dorea</taxon>
    </lineage>
</organism>
<evidence type="ECO:0000313" key="2">
    <source>
        <dbReference type="EMBL" id="RGR54265.1"/>
    </source>
</evidence>
<proteinExistence type="predicted"/>
<dbReference type="SUPFAM" id="SSF47413">
    <property type="entry name" value="lambda repressor-like DNA-binding domains"/>
    <property type="match status" value="1"/>
</dbReference>
<dbReference type="Proteomes" id="UP000283652">
    <property type="component" value="Unassembled WGS sequence"/>
</dbReference>
<evidence type="ECO:0000259" key="1">
    <source>
        <dbReference type="PROSITE" id="PS50943"/>
    </source>
</evidence>
<accession>A0A412EWS8</accession>
<dbReference type="Pfam" id="PF12844">
    <property type="entry name" value="HTH_19"/>
    <property type="match status" value="1"/>
</dbReference>
<dbReference type="PROSITE" id="PS50943">
    <property type="entry name" value="HTH_CROC1"/>
    <property type="match status" value="1"/>
</dbReference>
<dbReference type="GO" id="GO:0003677">
    <property type="term" value="F:DNA binding"/>
    <property type="evidence" value="ECO:0007669"/>
    <property type="project" value="InterPro"/>
</dbReference>
<dbReference type="InterPro" id="IPR010982">
    <property type="entry name" value="Lambda_DNA-bd_dom_sf"/>
</dbReference>
<feature type="domain" description="HTH cro/C1-type" evidence="1">
    <location>
        <begin position="11"/>
        <end position="65"/>
    </location>
</feature>
<dbReference type="InterPro" id="IPR001387">
    <property type="entry name" value="Cro/C1-type_HTH"/>
</dbReference>
<protein>
    <submittedName>
        <fullName evidence="2">XRE family transcriptional regulator</fullName>
    </submittedName>
</protein>
<comment type="caution">
    <text evidence="2">The sequence shown here is derived from an EMBL/GenBank/DDBJ whole genome shotgun (WGS) entry which is preliminary data.</text>
</comment>
<dbReference type="SMART" id="SM00530">
    <property type="entry name" value="HTH_XRE"/>
    <property type="match status" value="1"/>
</dbReference>
<evidence type="ECO:0000313" key="3">
    <source>
        <dbReference type="Proteomes" id="UP000283652"/>
    </source>
</evidence>
<dbReference type="RefSeq" id="WP_118399300.1">
    <property type="nucleotide sequence ID" value="NZ_QRUK01000043.1"/>
</dbReference>
<name>A0A412EWS8_9FIRM</name>
<reference evidence="2 3" key="1">
    <citation type="submission" date="2018-08" db="EMBL/GenBank/DDBJ databases">
        <title>A genome reference for cultivated species of the human gut microbiota.</title>
        <authorList>
            <person name="Zou Y."/>
            <person name="Xue W."/>
            <person name="Luo G."/>
        </authorList>
    </citation>
    <scope>NUCLEOTIDE SEQUENCE [LARGE SCALE GENOMIC DNA]</scope>
    <source>
        <strain evidence="2 3">AF25-11</strain>
    </source>
</reference>
<dbReference type="EMBL" id="QRUK01000043">
    <property type="protein sequence ID" value="RGR54265.1"/>
    <property type="molecule type" value="Genomic_DNA"/>
</dbReference>